<dbReference type="GO" id="GO:0016757">
    <property type="term" value="F:glycosyltransferase activity"/>
    <property type="evidence" value="ECO:0007669"/>
    <property type="project" value="UniProtKB-KW"/>
</dbReference>
<evidence type="ECO:0000256" key="2">
    <source>
        <dbReference type="ARBA" id="ARBA00004606"/>
    </source>
</evidence>
<dbReference type="PANTHER" id="PTHR13778">
    <property type="entry name" value="GLYCOSYLTRANSFERASE 8 DOMAIN-CONTAINING PROTEIN"/>
    <property type="match status" value="1"/>
</dbReference>
<evidence type="ECO:0000256" key="9">
    <source>
        <dbReference type="ARBA" id="ARBA00023294"/>
    </source>
</evidence>
<feature type="binding site" evidence="11">
    <location>
        <position position="84"/>
    </location>
    <ligand>
        <name>Zn(2+)</name>
        <dbReference type="ChEBI" id="CHEBI:29105"/>
    </ligand>
</feature>
<feature type="binding site" evidence="11">
    <location>
        <position position="78"/>
    </location>
    <ligand>
        <name>Zn(2+)</name>
        <dbReference type="ChEBI" id="CHEBI:29105"/>
    </ligand>
</feature>
<feature type="binding site" evidence="11">
    <location>
        <position position="80"/>
    </location>
    <ligand>
        <name>Zn(2+)</name>
        <dbReference type="ChEBI" id="CHEBI:29105"/>
    </ligand>
</feature>
<dbReference type="InParanoid" id="A0A7J7CFT4"/>
<dbReference type="Gene3D" id="2.60.120.10">
    <property type="entry name" value="Jelly Rolls"/>
    <property type="match status" value="1"/>
</dbReference>
<dbReference type="Pfam" id="PF02041">
    <property type="entry name" value="Auxin_BP"/>
    <property type="match status" value="1"/>
</dbReference>
<accession>A0A7J7CFT4</accession>
<feature type="chain" id="PRO_5029698064" description="Hexosyltransferase" evidence="13">
    <location>
        <begin position="20"/>
        <end position="455"/>
    </location>
</feature>
<keyword evidence="7" id="KW-0735">Signal-anchor</keyword>
<dbReference type="PANTHER" id="PTHR13778:SF5">
    <property type="entry name" value="HEXOSYLTRANSFERASE"/>
    <property type="match status" value="1"/>
</dbReference>
<dbReference type="GO" id="GO:0005794">
    <property type="term" value="C:Golgi apparatus"/>
    <property type="evidence" value="ECO:0007669"/>
    <property type="project" value="TreeGrafter"/>
</dbReference>
<keyword evidence="7" id="KW-0812">Transmembrane</keyword>
<organism evidence="14 15">
    <name type="scientific">Tripterygium wilfordii</name>
    <name type="common">Thunder God vine</name>
    <dbReference type="NCBI Taxonomy" id="458696"/>
    <lineage>
        <taxon>Eukaryota</taxon>
        <taxon>Viridiplantae</taxon>
        <taxon>Streptophyta</taxon>
        <taxon>Embryophyta</taxon>
        <taxon>Tracheophyta</taxon>
        <taxon>Spermatophyta</taxon>
        <taxon>Magnoliopsida</taxon>
        <taxon>eudicotyledons</taxon>
        <taxon>Gunneridae</taxon>
        <taxon>Pentapetalae</taxon>
        <taxon>rosids</taxon>
        <taxon>fabids</taxon>
        <taxon>Celastrales</taxon>
        <taxon>Celastraceae</taxon>
        <taxon>Tripterygium</taxon>
    </lineage>
</organism>
<gene>
    <name evidence="14" type="ORF">HS088_TW17G00267</name>
</gene>
<feature type="signal peptide" evidence="13">
    <location>
        <begin position="1"/>
        <end position="19"/>
    </location>
</feature>
<dbReference type="GO" id="GO:0016020">
    <property type="term" value="C:membrane"/>
    <property type="evidence" value="ECO:0007669"/>
    <property type="project" value="UniProtKB-SubCell"/>
</dbReference>
<keyword evidence="8" id="KW-0675">Receptor</keyword>
<evidence type="ECO:0000256" key="6">
    <source>
        <dbReference type="ARBA" id="ARBA00022679"/>
    </source>
</evidence>
<keyword evidence="9" id="KW-0927">Auxin signaling pathway</keyword>
<dbReference type="InterPro" id="IPR014710">
    <property type="entry name" value="RmlC-like_jellyroll"/>
</dbReference>
<evidence type="ECO:0000313" key="14">
    <source>
        <dbReference type="EMBL" id="KAF5732737.1"/>
    </source>
</evidence>
<evidence type="ECO:0000256" key="3">
    <source>
        <dbReference type="ARBA" id="ARBA00004877"/>
    </source>
</evidence>
<dbReference type="CDD" id="cd02220">
    <property type="entry name" value="cupin_ABP1"/>
    <property type="match status" value="1"/>
</dbReference>
<evidence type="ECO:0000256" key="4">
    <source>
        <dbReference type="ARBA" id="ARBA00006351"/>
    </source>
</evidence>
<dbReference type="InterPro" id="IPR000526">
    <property type="entry name" value="Auxin-bd"/>
</dbReference>
<evidence type="ECO:0000256" key="12">
    <source>
        <dbReference type="RuleBase" id="RU362027"/>
    </source>
</evidence>
<dbReference type="PRINTS" id="PR00655">
    <property type="entry name" value="AUXINBINDNGP"/>
</dbReference>
<comment type="similarity">
    <text evidence="4 12">Belongs to the glycosyltransferase 8 family.</text>
</comment>
<evidence type="ECO:0000256" key="10">
    <source>
        <dbReference type="PIRSR" id="PIRSR600526-1"/>
    </source>
</evidence>
<keyword evidence="13" id="KW-0732">Signal</keyword>
<dbReference type="InterPro" id="IPR011051">
    <property type="entry name" value="RmlC_Cupin_sf"/>
</dbReference>
<evidence type="ECO:0000256" key="5">
    <source>
        <dbReference type="ARBA" id="ARBA00022676"/>
    </source>
</evidence>
<evidence type="ECO:0000256" key="1">
    <source>
        <dbReference type="ARBA" id="ARBA00004319"/>
    </source>
</evidence>
<evidence type="ECO:0000256" key="8">
    <source>
        <dbReference type="ARBA" id="ARBA00023170"/>
    </source>
</evidence>
<keyword evidence="5" id="KW-0328">Glycosyltransferase</keyword>
<feature type="glycosylation site" description="N-linked (GlcNAc...) asparagine" evidence="10">
    <location>
        <position position="117"/>
    </location>
</feature>
<dbReference type="GO" id="GO:0010011">
    <property type="term" value="F:auxin binding"/>
    <property type="evidence" value="ECO:0007669"/>
    <property type="project" value="InterPro"/>
</dbReference>
<evidence type="ECO:0000313" key="15">
    <source>
        <dbReference type="Proteomes" id="UP000593562"/>
    </source>
</evidence>
<sequence length="455" mass="51735">MAWTWLIFFFSSLVVSATASHCSIQGLPLVRNISEIPQDNYGRQGLSHITVAGSVLHGMKEVEVWLQTFSPGSHTPIHRHSCEEVFVVLKGSGNLYLASSSHLKYPGTPQEYSIFANSTFHIPVNDAHQVWNTNEHEDLQMLVIISRPPVKVTPTSTSTHTITAANGVRLGIIRKPTSPNLPVFREAPAYRNADSCNVTHKIHITMTLDANYIRGTMPVVLSILQHSTCPENMEFHFLWSRYELDVFSSIKSTFPYLSFNVYLFDSNRVRGKISKSIRQALDQPLNYARIYLADIIPADVKRVIYLDSDLVLVDDIEKLWEVDLEDKVLAAPEYCNANFTKYFTGMFWADKKLAKTFNGRKPCYFNTGVMVVDVEKWREGGYRDKGVNHRWNQHGLGGDNIEGKCRSLHPEPISLIHWSGKGKPWLRLDSRKPCTVDHLWAPYDLYLSSIHSLEE</sequence>
<dbReference type="InterPro" id="IPR050748">
    <property type="entry name" value="Glycosyltrans_8_dom-fam"/>
</dbReference>
<protein>
    <recommendedName>
        <fullName evidence="12">Hexosyltransferase</fullName>
        <ecNumber evidence="12">2.4.1.-</ecNumber>
    </recommendedName>
</protein>
<dbReference type="AlphaFoldDB" id="A0A7J7CFT4"/>
<dbReference type="Pfam" id="PF01501">
    <property type="entry name" value="Glyco_transf_8"/>
    <property type="match status" value="2"/>
</dbReference>
<keyword evidence="11" id="KW-0479">Metal-binding</keyword>
<dbReference type="GO" id="GO:0046872">
    <property type="term" value="F:metal ion binding"/>
    <property type="evidence" value="ECO:0007669"/>
    <property type="project" value="UniProtKB-KW"/>
</dbReference>
<proteinExistence type="inferred from homology"/>
<comment type="caution">
    <text evidence="14">The sequence shown here is derived from an EMBL/GenBank/DDBJ whole genome shotgun (WGS) entry which is preliminary data.</text>
</comment>
<feature type="binding site" evidence="11">
    <location>
        <position position="128"/>
    </location>
    <ligand>
        <name>Zn(2+)</name>
        <dbReference type="ChEBI" id="CHEBI:29105"/>
    </ligand>
</feature>
<keyword evidence="6" id="KW-0808">Transferase</keyword>
<comment type="pathway">
    <text evidence="3">Glycan metabolism; pectin biosynthesis.</text>
</comment>
<dbReference type="SUPFAM" id="SSF51182">
    <property type="entry name" value="RmlC-like cupins"/>
    <property type="match status" value="1"/>
</dbReference>
<comment type="subcellular location">
    <subcellularLocation>
        <location evidence="1">Endoplasmic reticulum lumen</location>
    </subcellularLocation>
    <subcellularLocation>
        <location evidence="2">Membrane</location>
        <topology evidence="2">Single-pass type II membrane protein</topology>
    </subcellularLocation>
</comment>
<dbReference type="GO" id="GO:0005788">
    <property type="term" value="C:endoplasmic reticulum lumen"/>
    <property type="evidence" value="ECO:0007669"/>
    <property type="project" value="UniProtKB-SubCell"/>
</dbReference>
<dbReference type="Gene3D" id="3.90.550.10">
    <property type="entry name" value="Spore Coat Polysaccharide Biosynthesis Protein SpsA, Chain A"/>
    <property type="match status" value="1"/>
</dbReference>
<reference evidence="14 15" key="1">
    <citation type="journal article" date="2020" name="Nat. Commun.">
        <title>Genome of Tripterygium wilfordii and identification of cytochrome P450 involved in triptolide biosynthesis.</title>
        <authorList>
            <person name="Tu L."/>
            <person name="Su P."/>
            <person name="Zhang Z."/>
            <person name="Gao L."/>
            <person name="Wang J."/>
            <person name="Hu T."/>
            <person name="Zhou J."/>
            <person name="Zhang Y."/>
            <person name="Zhao Y."/>
            <person name="Liu Y."/>
            <person name="Song Y."/>
            <person name="Tong Y."/>
            <person name="Lu Y."/>
            <person name="Yang J."/>
            <person name="Xu C."/>
            <person name="Jia M."/>
            <person name="Peters R.J."/>
            <person name="Huang L."/>
            <person name="Gao W."/>
        </authorList>
    </citation>
    <scope>NUCLEOTIDE SEQUENCE [LARGE SCALE GENOMIC DNA]</scope>
    <source>
        <strain evidence="15">cv. XIE 37</strain>
        <tissue evidence="14">Leaf</tissue>
    </source>
</reference>
<dbReference type="SUPFAM" id="SSF53448">
    <property type="entry name" value="Nucleotide-diphospho-sugar transferases"/>
    <property type="match status" value="1"/>
</dbReference>
<dbReference type="EC" id="2.4.1.-" evidence="12"/>
<evidence type="ECO:0000256" key="11">
    <source>
        <dbReference type="PIRSR" id="PIRSR600526-2"/>
    </source>
</evidence>
<dbReference type="Proteomes" id="UP000593562">
    <property type="component" value="Unassembled WGS sequence"/>
</dbReference>
<dbReference type="GO" id="GO:0009734">
    <property type="term" value="P:auxin-activated signaling pathway"/>
    <property type="evidence" value="ECO:0007669"/>
    <property type="project" value="UniProtKB-KW"/>
</dbReference>
<evidence type="ECO:0000256" key="7">
    <source>
        <dbReference type="ARBA" id="ARBA00022968"/>
    </source>
</evidence>
<dbReference type="InterPro" id="IPR029044">
    <property type="entry name" value="Nucleotide-diphossugar_trans"/>
</dbReference>
<dbReference type="EMBL" id="JAAARO010000017">
    <property type="protein sequence ID" value="KAF5732737.1"/>
    <property type="molecule type" value="Genomic_DNA"/>
</dbReference>
<evidence type="ECO:0000256" key="13">
    <source>
        <dbReference type="SAM" id="SignalP"/>
    </source>
</evidence>
<dbReference type="InterPro" id="IPR002495">
    <property type="entry name" value="Glyco_trans_8"/>
</dbReference>
<keyword evidence="15" id="KW-1185">Reference proteome</keyword>
<name>A0A7J7CFT4_TRIWF</name>
<keyword evidence="11" id="KW-0862">Zinc</keyword>